<evidence type="ECO:0000256" key="3">
    <source>
        <dbReference type="ARBA" id="ARBA00022741"/>
    </source>
</evidence>
<dbReference type="NCBIfam" id="NF007739">
    <property type="entry name" value="PRK10419.1"/>
    <property type="match status" value="2"/>
</dbReference>
<evidence type="ECO:0000256" key="4">
    <source>
        <dbReference type="ARBA" id="ARBA00022840"/>
    </source>
</evidence>
<keyword evidence="2" id="KW-0813">Transport</keyword>
<dbReference type="AlphaFoldDB" id="A0A7K1LJC3"/>
<dbReference type="Pfam" id="PF08352">
    <property type="entry name" value="oligo_HPY"/>
    <property type="match status" value="1"/>
</dbReference>
<dbReference type="GO" id="GO:0005524">
    <property type="term" value="F:ATP binding"/>
    <property type="evidence" value="ECO:0007669"/>
    <property type="project" value="UniProtKB-KW"/>
</dbReference>
<evidence type="ECO:0000256" key="1">
    <source>
        <dbReference type="ARBA" id="ARBA00005417"/>
    </source>
</evidence>
<dbReference type="InterPro" id="IPR013563">
    <property type="entry name" value="Oligopep_ABC_C"/>
</dbReference>
<keyword evidence="8" id="KW-1185">Reference proteome</keyword>
<protein>
    <submittedName>
        <fullName evidence="7">Dipeptide ABC transporter ATP-binding protein</fullName>
    </submittedName>
</protein>
<evidence type="ECO:0000259" key="6">
    <source>
        <dbReference type="PROSITE" id="PS50893"/>
    </source>
</evidence>
<comment type="similarity">
    <text evidence="1">Belongs to the ABC transporter superfamily.</text>
</comment>
<dbReference type="PANTHER" id="PTHR43776:SF7">
    <property type="entry name" value="D,D-DIPEPTIDE TRANSPORT ATP-BINDING PROTEIN DDPF-RELATED"/>
    <property type="match status" value="1"/>
</dbReference>
<dbReference type="PROSITE" id="PS50893">
    <property type="entry name" value="ABC_TRANSPORTER_2"/>
    <property type="match status" value="2"/>
</dbReference>
<feature type="domain" description="ABC transporter" evidence="6">
    <location>
        <begin position="58"/>
        <end position="302"/>
    </location>
</feature>
<keyword evidence="4 7" id="KW-0067">ATP-binding</keyword>
<dbReference type="InterPro" id="IPR050319">
    <property type="entry name" value="ABC_transp_ATP-bind"/>
</dbReference>
<evidence type="ECO:0000256" key="2">
    <source>
        <dbReference type="ARBA" id="ARBA00022448"/>
    </source>
</evidence>
<dbReference type="OrthoDB" id="4008250at2"/>
<dbReference type="GO" id="GO:0055085">
    <property type="term" value="P:transmembrane transport"/>
    <property type="evidence" value="ECO:0007669"/>
    <property type="project" value="UniProtKB-ARBA"/>
</dbReference>
<name>A0A7K1LJC3_9MICC</name>
<dbReference type="SMART" id="SM00382">
    <property type="entry name" value="AAA"/>
    <property type="match status" value="2"/>
</dbReference>
<evidence type="ECO:0000313" key="8">
    <source>
        <dbReference type="Proteomes" id="UP000462152"/>
    </source>
</evidence>
<dbReference type="Pfam" id="PF00005">
    <property type="entry name" value="ABC_tran"/>
    <property type="match status" value="2"/>
</dbReference>
<accession>A0A7K1LJC3</accession>
<dbReference type="CDD" id="cd03257">
    <property type="entry name" value="ABC_NikE_OppD_transporters"/>
    <property type="match status" value="2"/>
</dbReference>
<feature type="compositionally biased region" description="Polar residues" evidence="5">
    <location>
        <begin position="1"/>
        <end position="23"/>
    </location>
</feature>
<dbReference type="RefSeq" id="WP_129316235.1">
    <property type="nucleotide sequence ID" value="NZ_NOIQ01000021.1"/>
</dbReference>
<dbReference type="Gene3D" id="3.40.50.300">
    <property type="entry name" value="P-loop containing nucleotide triphosphate hydrolases"/>
    <property type="match status" value="2"/>
</dbReference>
<dbReference type="InterPro" id="IPR027417">
    <property type="entry name" value="P-loop_NTPase"/>
</dbReference>
<evidence type="ECO:0000256" key="5">
    <source>
        <dbReference type="SAM" id="MobiDB-lite"/>
    </source>
</evidence>
<dbReference type="PROSITE" id="PS00211">
    <property type="entry name" value="ABC_TRANSPORTER_1"/>
    <property type="match status" value="2"/>
</dbReference>
<dbReference type="NCBIfam" id="NF008453">
    <property type="entry name" value="PRK11308.1"/>
    <property type="match status" value="2"/>
</dbReference>
<comment type="caution">
    <text evidence="7">The sequence shown here is derived from an EMBL/GenBank/DDBJ whole genome shotgun (WGS) entry which is preliminary data.</text>
</comment>
<feature type="region of interest" description="Disordered" evidence="5">
    <location>
        <begin position="1"/>
        <end position="52"/>
    </location>
</feature>
<gene>
    <name evidence="7" type="ORF">GMA10_08755</name>
</gene>
<proteinExistence type="inferred from homology"/>
<evidence type="ECO:0000313" key="7">
    <source>
        <dbReference type="EMBL" id="MUN55294.1"/>
    </source>
</evidence>
<dbReference type="Proteomes" id="UP000462152">
    <property type="component" value="Unassembled WGS sequence"/>
</dbReference>
<dbReference type="GO" id="GO:0016887">
    <property type="term" value="F:ATP hydrolysis activity"/>
    <property type="evidence" value="ECO:0007669"/>
    <property type="project" value="InterPro"/>
</dbReference>
<feature type="domain" description="ABC transporter" evidence="6">
    <location>
        <begin position="327"/>
        <end position="569"/>
    </location>
</feature>
<feature type="compositionally biased region" description="Basic and acidic residues" evidence="5">
    <location>
        <begin position="29"/>
        <end position="49"/>
    </location>
</feature>
<reference evidence="7 8" key="1">
    <citation type="submission" date="2019-12" db="EMBL/GenBank/DDBJ databases">
        <authorList>
            <person name="Li J."/>
            <person name="Shi Y."/>
            <person name="Xu G."/>
            <person name="Xiao D."/>
            <person name="Ran X."/>
        </authorList>
    </citation>
    <scope>NUCLEOTIDE SEQUENCE [LARGE SCALE GENOMIC DNA]</scope>
    <source>
        <strain evidence="7 8">JCM 15915</strain>
    </source>
</reference>
<dbReference type="EMBL" id="WOGT01000005">
    <property type="protein sequence ID" value="MUN55294.1"/>
    <property type="molecule type" value="Genomic_DNA"/>
</dbReference>
<dbReference type="PANTHER" id="PTHR43776">
    <property type="entry name" value="TRANSPORT ATP-BINDING PROTEIN"/>
    <property type="match status" value="1"/>
</dbReference>
<dbReference type="InterPro" id="IPR017871">
    <property type="entry name" value="ABC_transporter-like_CS"/>
</dbReference>
<dbReference type="SUPFAM" id="SSF52540">
    <property type="entry name" value="P-loop containing nucleoside triphosphate hydrolases"/>
    <property type="match status" value="2"/>
</dbReference>
<sequence>MTPWTPTLTRSRAQQRTEATQPAASGPADAHHQEVDAEETGRTHTEHGTDNQVAALTLRDLTVRYAPAASPAVEGVSLTVPVGQTLAVVGESGSGKSTTAAVAAGLLPGSAHARTAEQRLMGQDMRGASDKVWKNVRGDLLGYVPQDTGTGLNPVRTIASQLSETLRAAGTARRQAAARIATALADVGLDPELHGSRYPHELSGGQRQRVLIALALAREPRLVIADEPTSALDVSAQKSILDLLEDRVARAGAGLLLITHDLGVARDRADSILVMEKGRVVEEGRAERVFADPQHEYTRRLMSASPVVHAVPHRKTGTVPEGTTPVVRAKGLSKAFGTGPHRVQAVTDVDFELAPGRTLGIVGESGSGKSTTARILLGLETYDQGELEVFGKPLGHNRRQGRELATRARFVHQDPTGSLDPKYTVAASIGEPLRGFRIGTRAERAERVNELLDLVALPRDLAGRRPAELSGGQRQRVSIARALAVDPELIVLDEPVSALDVSVQAQILDLLADLQERLGLSYVFISHDLAVIRQISDDVLVMAEGRVIESGPAGEVFDTPRERLTRTLIEAVPGTRHESGRANVI</sequence>
<dbReference type="GO" id="GO:0015833">
    <property type="term" value="P:peptide transport"/>
    <property type="evidence" value="ECO:0007669"/>
    <property type="project" value="InterPro"/>
</dbReference>
<organism evidence="7 8">
    <name type="scientific">Rothia koreensis</name>
    <dbReference type="NCBI Taxonomy" id="592378"/>
    <lineage>
        <taxon>Bacteria</taxon>
        <taxon>Bacillati</taxon>
        <taxon>Actinomycetota</taxon>
        <taxon>Actinomycetes</taxon>
        <taxon>Micrococcales</taxon>
        <taxon>Micrococcaceae</taxon>
        <taxon>Rothia</taxon>
    </lineage>
</organism>
<dbReference type="InterPro" id="IPR003593">
    <property type="entry name" value="AAA+_ATPase"/>
</dbReference>
<dbReference type="InterPro" id="IPR003439">
    <property type="entry name" value="ABC_transporter-like_ATP-bd"/>
</dbReference>
<keyword evidence="3" id="KW-0547">Nucleotide-binding</keyword>